<evidence type="ECO:0000256" key="2">
    <source>
        <dbReference type="ARBA" id="ARBA00023082"/>
    </source>
</evidence>
<dbReference type="GO" id="GO:0016987">
    <property type="term" value="F:sigma factor activity"/>
    <property type="evidence" value="ECO:0007669"/>
    <property type="project" value="UniProtKB-KW"/>
</dbReference>
<protein>
    <submittedName>
        <fullName evidence="6">Sigma-70 family RNA polymerase sigma factor</fullName>
    </submittedName>
</protein>
<evidence type="ECO:0000256" key="5">
    <source>
        <dbReference type="SAM" id="Coils"/>
    </source>
</evidence>
<proteinExistence type="predicted"/>
<keyword evidence="4" id="KW-0804">Transcription</keyword>
<keyword evidence="7" id="KW-1185">Reference proteome</keyword>
<organism evidence="6 7">
    <name type="scientific">Leptolyngbya cf. ectocarpi LEGE 11479</name>
    <dbReference type="NCBI Taxonomy" id="1828722"/>
    <lineage>
        <taxon>Bacteria</taxon>
        <taxon>Bacillati</taxon>
        <taxon>Cyanobacteriota</taxon>
        <taxon>Cyanophyceae</taxon>
        <taxon>Leptolyngbyales</taxon>
        <taxon>Leptolyngbyaceae</taxon>
        <taxon>Leptolyngbya group</taxon>
        <taxon>Leptolyngbya</taxon>
    </lineage>
</organism>
<dbReference type="NCBIfam" id="TIGR02937">
    <property type="entry name" value="sigma70-ECF"/>
    <property type="match status" value="1"/>
</dbReference>
<evidence type="ECO:0000256" key="4">
    <source>
        <dbReference type="ARBA" id="ARBA00023163"/>
    </source>
</evidence>
<dbReference type="InterPro" id="IPR014284">
    <property type="entry name" value="RNA_pol_sigma-70_dom"/>
</dbReference>
<accession>A0A928ZXC5</accession>
<name>A0A928ZXC5_LEPEC</name>
<gene>
    <name evidence="6" type="ORF">IQ260_21255</name>
</gene>
<evidence type="ECO:0000256" key="3">
    <source>
        <dbReference type="ARBA" id="ARBA00023125"/>
    </source>
</evidence>
<dbReference type="PANTHER" id="PTHR30385:SF7">
    <property type="entry name" value="RNA POLYMERASE SIGMA FACTOR FLIA"/>
    <property type="match status" value="1"/>
</dbReference>
<comment type="caution">
    <text evidence="6">The sequence shown here is derived from an EMBL/GenBank/DDBJ whole genome shotgun (WGS) entry which is preliminary data.</text>
</comment>
<dbReference type="RefSeq" id="WP_193995092.1">
    <property type="nucleotide sequence ID" value="NZ_JADEXP010000244.1"/>
</dbReference>
<sequence length="416" mass="48183">MRPRTDLIEQFSAFLVFDGDRFRRWLSDVRFRQSMERCLTQAGQTSGSSSANFWALFWHQQWQVQSSRTAKGHLQAYAQECCYDAADNIVVKFGQKINHGREDCFQLLLTKFDRVLNGFDTEKGRDFKAYASTTFRSLLKEILRQRNEIDICTPWALLRKTGPRTMQKSLTNEGLSPLMVEQYLLVFAAFRQFYIPQQAAVTRQLPEPDRETLISISAYYNQEKGNYISQPSPPLNPDEVFQILIASAKAARLYQKPKVLSANVHRSDDDENDEWLDTLKDEDHSLPLSELIEAEEAKERSLQRAQVNEILVKELQNLDNDSKQLLKLYYQDNCIQEVIAETLNIKQYTVSRRLNKIRKVLLTQLVQWSQETLHIDLNPNLLKSIGADLDEWLVAHYGCASAIDTQNNLAEDENEY</sequence>
<reference evidence="6" key="1">
    <citation type="submission" date="2020-10" db="EMBL/GenBank/DDBJ databases">
        <authorList>
            <person name="Castelo-Branco R."/>
            <person name="Eusebio N."/>
            <person name="Adriana R."/>
            <person name="Vieira A."/>
            <person name="Brugerolle De Fraissinette N."/>
            <person name="Rezende De Castro R."/>
            <person name="Schneider M.P."/>
            <person name="Vasconcelos V."/>
            <person name="Leao P.N."/>
        </authorList>
    </citation>
    <scope>NUCLEOTIDE SEQUENCE</scope>
    <source>
        <strain evidence="6">LEGE 11479</strain>
    </source>
</reference>
<dbReference type="Gene3D" id="1.20.140.160">
    <property type="match status" value="1"/>
</dbReference>
<dbReference type="InterPro" id="IPR013324">
    <property type="entry name" value="RNA_pol_sigma_r3/r4-like"/>
</dbReference>
<feature type="coiled-coil region" evidence="5">
    <location>
        <begin position="288"/>
        <end position="328"/>
    </location>
</feature>
<keyword evidence="1" id="KW-0805">Transcription regulation</keyword>
<evidence type="ECO:0000313" key="7">
    <source>
        <dbReference type="Proteomes" id="UP000615026"/>
    </source>
</evidence>
<keyword evidence="5" id="KW-0175">Coiled coil</keyword>
<evidence type="ECO:0000313" key="6">
    <source>
        <dbReference type="EMBL" id="MBE9069177.1"/>
    </source>
</evidence>
<dbReference type="Proteomes" id="UP000615026">
    <property type="component" value="Unassembled WGS sequence"/>
</dbReference>
<keyword evidence="3" id="KW-0238">DNA-binding</keyword>
<dbReference type="GO" id="GO:0006352">
    <property type="term" value="P:DNA-templated transcription initiation"/>
    <property type="evidence" value="ECO:0007669"/>
    <property type="project" value="InterPro"/>
</dbReference>
<keyword evidence="2" id="KW-0731">Sigma factor</keyword>
<dbReference type="EMBL" id="JADEXP010000244">
    <property type="protein sequence ID" value="MBE9069177.1"/>
    <property type="molecule type" value="Genomic_DNA"/>
</dbReference>
<dbReference type="SUPFAM" id="SSF88659">
    <property type="entry name" value="Sigma3 and sigma4 domains of RNA polymerase sigma factors"/>
    <property type="match status" value="1"/>
</dbReference>
<dbReference type="PANTHER" id="PTHR30385">
    <property type="entry name" value="SIGMA FACTOR F FLAGELLAR"/>
    <property type="match status" value="1"/>
</dbReference>
<dbReference type="GO" id="GO:0003677">
    <property type="term" value="F:DNA binding"/>
    <property type="evidence" value="ECO:0007669"/>
    <property type="project" value="UniProtKB-KW"/>
</dbReference>
<evidence type="ECO:0000256" key="1">
    <source>
        <dbReference type="ARBA" id="ARBA00023015"/>
    </source>
</evidence>
<dbReference type="AlphaFoldDB" id="A0A928ZXC5"/>